<evidence type="ECO:0000313" key="2">
    <source>
        <dbReference type="EMBL" id="KAJ7100789.1"/>
    </source>
</evidence>
<gene>
    <name evidence="2" type="ORF">B0H15DRAFT_944079</name>
</gene>
<comment type="caution">
    <text evidence="2">The sequence shown here is derived from an EMBL/GenBank/DDBJ whole genome shotgun (WGS) entry which is preliminary data.</text>
</comment>
<feature type="compositionally biased region" description="Polar residues" evidence="1">
    <location>
        <begin position="1"/>
        <end position="16"/>
    </location>
</feature>
<dbReference type="AlphaFoldDB" id="A0AAD6XSU9"/>
<keyword evidence="3" id="KW-1185">Reference proteome</keyword>
<feature type="compositionally biased region" description="Basic residues" evidence="1">
    <location>
        <begin position="34"/>
        <end position="44"/>
    </location>
</feature>
<dbReference type="Proteomes" id="UP001222325">
    <property type="component" value="Unassembled WGS sequence"/>
</dbReference>
<accession>A0AAD6XSU9</accession>
<organism evidence="2 3">
    <name type="scientific">Mycena belliarum</name>
    <dbReference type="NCBI Taxonomy" id="1033014"/>
    <lineage>
        <taxon>Eukaryota</taxon>
        <taxon>Fungi</taxon>
        <taxon>Dikarya</taxon>
        <taxon>Basidiomycota</taxon>
        <taxon>Agaricomycotina</taxon>
        <taxon>Agaricomycetes</taxon>
        <taxon>Agaricomycetidae</taxon>
        <taxon>Agaricales</taxon>
        <taxon>Marasmiineae</taxon>
        <taxon>Mycenaceae</taxon>
        <taxon>Mycena</taxon>
    </lineage>
</organism>
<protein>
    <submittedName>
        <fullName evidence="2">Uncharacterized protein</fullName>
    </submittedName>
</protein>
<evidence type="ECO:0000313" key="3">
    <source>
        <dbReference type="Proteomes" id="UP001222325"/>
    </source>
</evidence>
<sequence length="206" mass="22350">MLRTQHSPTVRTQVPSRRTPIRSRLESRSFQGSGRRHVPPHRFAKPPPPSQNSTRARRASVDTAQTPESVRTPESLHARDGRGSLAASGTPCFVHSVAPPARNLAGRISSWAQEALVAFLPLPRPLANPRSPRKGAEPDPTPPPSPQCTRLDLDAAPARARSHAGGRAREIGVFRVGAARRPRIAPTRVVLPEREPALPRTGRPSP</sequence>
<feature type="region of interest" description="Disordered" evidence="1">
    <location>
        <begin position="184"/>
        <end position="206"/>
    </location>
</feature>
<dbReference type="EMBL" id="JARJCN010000005">
    <property type="protein sequence ID" value="KAJ7100789.1"/>
    <property type="molecule type" value="Genomic_DNA"/>
</dbReference>
<feature type="region of interest" description="Disordered" evidence="1">
    <location>
        <begin position="123"/>
        <end position="151"/>
    </location>
</feature>
<reference evidence="2" key="1">
    <citation type="submission" date="2023-03" db="EMBL/GenBank/DDBJ databases">
        <title>Massive genome expansion in bonnet fungi (Mycena s.s.) driven by repeated elements and novel gene families across ecological guilds.</title>
        <authorList>
            <consortium name="Lawrence Berkeley National Laboratory"/>
            <person name="Harder C.B."/>
            <person name="Miyauchi S."/>
            <person name="Viragh M."/>
            <person name="Kuo A."/>
            <person name="Thoen E."/>
            <person name="Andreopoulos B."/>
            <person name="Lu D."/>
            <person name="Skrede I."/>
            <person name="Drula E."/>
            <person name="Henrissat B."/>
            <person name="Morin E."/>
            <person name="Kohler A."/>
            <person name="Barry K."/>
            <person name="LaButti K."/>
            <person name="Morin E."/>
            <person name="Salamov A."/>
            <person name="Lipzen A."/>
            <person name="Mereny Z."/>
            <person name="Hegedus B."/>
            <person name="Baldrian P."/>
            <person name="Stursova M."/>
            <person name="Weitz H."/>
            <person name="Taylor A."/>
            <person name="Grigoriev I.V."/>
            <person name="Nagy L.G."/>
            <person name="Martin F."/>
            <person name="Kauserud H."/>
        </authorList>
    </citation>
    <scope>NUCLEOTIDE SEQUENCE</scope>
    <source>
        <strain evidence="2">CBHHK173m</strain>
    </source>
</reference>
<name>A0AAD6XSU9_9AGAR</name>
<evidence type="ECO:0000256" key="1">
    <source>
        <dbReference type="SAM" id="MobiDB-lite"/>
    </source>
</evidence>
<proteinExistence type="predicted"/>
<feature type="region of interest" description="Disordered" evidence="1">
    <location>
        <begin position="1"/>
        <end position="83"/>
    </location>
</feature>